<comment type="caution">
    <text evidence="1">The sequence shown here is derived from an EMBL/GenBank/DDBJ whole genome shotgun (WGS) entry which is preliminary data.</text>
</comment>
<protein>
    <submittedName>
        <fullName evidence="1">Uncharacterized protein</fullName>
    </submittedName>
</protein>
<proteinExistence type="predicted"/>
<evidence type="ECO:0000313" key="2">
    <source>
        <dbReference type="Proteomes" id="UP000053274"/>
    </source>
</evidence>
<dbReference type="EMBL" id="LIAM01000075">
    <property type="protein sequence ID" value="KRO35624.1"/>
    <property type="molecule type" value="Genomic_DNA"/>
</dbReference>
<organism evidence="1 2">
    <name type="scientific">Actinobacteria bacterium BACL15 MAG-120619-bin91</name>
    <dbReference type="NCBI Taxonomy" id="1655562"/>
    <lineage>
        <taxon>Bacteria</taxon>
        <taxon>Bacillati</taxon>
        <taxon>Actinomycetota</taxon>
        <taxon>Actinomycetes</taxon>
        <taxon>Actinomycetes incertae sedis</taxon>
        <taxon>ac1 cluster</taxon>
    </lineage>
</organism>
<dbReference type="Proteomes" id="UP000053274">
    <property type="component" value="Unassembled WGS sequence"/>
</dbReference>
<reference evidence="1 2" key="1">
    <citation type="submission" date="2015-10" db="EMBL/GenBank/DDBJ databases">
        <title>Metagenome-Assembled Genomes uncover a global brackish microbiome.</title>
        <authorList>
            <person name="Hugerth L.W."/>
            <person name="Larsson J."/>
            <person name="Alneberg J."/>
            <person name="Lindh M.V."/>
            <person name="Legrand C."/>
            <person name="Pinhassi J."/>
            <person name="Andersson A.F."/>
        </authorList>
    </citation>
    <scope>NUCLEOTIDE SEQUENCE [LARGE SCALE GENOMIC DNA]</scope>
    <source>
        <strain evidence="1">BACL15 MAG-120619-bin91</strain>
    </source>
</reference>
<sequence length="62" mass="7215">MDDEKEKDLEQTNNLSLEEKIAHSFIIPARNPQRVFTMPKGKISEGKQLSEILIEERRSAKF</sequence>
<dbReference type="AlphaFoldDB" id="A0A0R2PCD7"/>
<accession>A0A0R2PCD7</accession>
<gene>
    <name evidence="1" type="ORF">ABR54_03035</name>
</gene>
<evidence type="ECO:0000313" key="1">
    <source>
        <dbReference type="EMBL" id="KRO35624.1"/>
    </source>
</evidence>
<name>A0A0R2PCD7_9ACTN</name>